<dbReference type="EMBL" id="AP024601">
    <property type="protein sequence ID" value="BCU80841.1"/>
    <property type="molecule type" value="Genomic_DNA"/>
</dbReference>
<keyword evidence="2" id="KW-1185">Reference proteome</keyword>
<accession>A0A8D5UE75</accession>
<dbReference type="AlphaFoldDB" id="A0A8D5UE75"/>
<proteinExistence type="predicted"/>
<evidence type="ECO:0000313" key="2">
    <source>
        <dbReference type="Proteomes" id="UP000677436"/>
    </source>
</evidence>
<dbReference type="RefSeq" id="WP_212774152.1">
    <property type="nucleotide sequence ID" value="NZ_AP024601.1"/>
</dbReference>
<dbReference type="Proteomes" id="UP000677436">
    <property type="component" value="Chromosome"/>
</dbReference>
<gene>
    <name evidence="1" type="ORF">JIR001_06240</name>
</gene>
<reference evidence="1" key="2">
    <citation type="journal article" date="2021" name="Microbiol. Resour. Announc.">
        <title>Complete Genome Sequence of Polycladomyces abyssicola JIR-001T, Isolated from Hemipelagic Sediment in Deep Seawater.</title>
        <authorList>
            <person name="Tsubouchi T."/>
            <person name="Kaneko Y."/>
        </authorList>
    </citation>
    <scope>NUCLEOTIDE SEQUENCE</scope>
    <source>
        <strain evidence="1">JIR-001</strain>
    </source>
</reference>
<dbReference type="InterPro" id="IPR024992">
    <property type="entry name" value="DUF3891"/>
</dbReference>
<dbReference type="KEGG" id="pabs:JIR001_06240"/>
<protein>
    <submittedName>
        <fullName evidence="1">Serine hydroxymethyltransferase</fullName>
    </submittedName>
</protein>
<name>A0A8D5UE75_9BACL</name>
<dbReference type="Pfam" id="PF13030">
    <property type="entry name" value="DUF3891"/>
    <property type="match status" value="1"/>
</dbReference>
<evidence type="ECO:0000313" key="1">
    <source>
        <dbReference type="EMBL" id="BCU80841.1"/>
    </source>
</evidence>
<sequence>MIVRRQGEAFVLIRQHDHARISGLMARHWRNRPEPYPSVVYAIEYHDVGWQTLDHTIHWNETADAPYSFENFPLEPKLIAYREGIDRVEKRDGYAACLCSMHYASFFVDSDEPQAVAFRDRELERQKALMRHFSDEDRSRLKENLHLLQVCDNLSLFLCFNRPGENTHPWYRDGVKLGSSHYRPVWESSHVIRLEPNPFDSSFVAEIPYQVVGRDRRPLSKGSLRVQIHGE</sequence>
<organism evidence="1 2">
    <name type="scientific">Polycladomyces abyssicola</name>
    <dbReference type="NCBI Taxonomy" id="1125966"/>
    <lineage>
        <taxon>Bacteria</taxon>
        <taxon>Bacillati</taxon>
        <taxon>Bacillota</taxon>
        <taxon>Bacilli</taxon>
        <taxon>Bacillales</taxon>
        <taxon>Thermoactinomycetaceae</taxon>
        <taxon>Polycladomyces</taxon>
    </lineage>
</organism>
<reference evidence="1" key="1">
    <citation type="journal article" date="2013" name="Int. J. Syst. Evol. Microbiol.">
        <title>Polycladomyces abyssicola gen. nov., sp. nov., a thermophilic filamentous bacterium isolated from hemipelagic sediment.</title>
        <authorList>
            <person name="Tsubouchi T."/>
            <person name="Shimane Y."/>
            <person name="Mori K."/>
            <person name="Usui K."/>
            <person name="Hiraki T."/>
            <person name="Tame A."/>
            <person name="Uematsu K."/>
            <person name="Maruyama T."/>
            <person name="Hatada Y."/>
        </authorList>
    </citation>
    <scope>NUCLEOTIDE SEQUENCE</scope>
    <source>
        <strain evidence="1">JIR-001</strain>
    </source>
</reference>